<keyword evidence="3" id="KW-1185">Reference proteome</keyword>
<dbReference type="AlphaFoldDB" id="A0A1H9Y9V5"/>
<dbReference type="Proteomes" id="UP000198618">
    <property type="component" value="Unassembled WGS sequence"/>
</dbReference>
<dbReference type="EMBL" id="FOHE01000001">
    <property type="protein sequence ID" value="SES65739.1"/>
    <property type="molecule type" value="Genomic_DNA"/>
</dbReference>
<evidence type="ECO:0000256" key="1">
    <source>
        <dbReference type="SAM" id="Phobius"/>
    </source>
</evidence>
<sequence length="29" mass="3077">MMNIGSWVAIAIAVAVAIGLFNQSSKKKK</sequence>
<evidence type="ECO:0000313" key="3">
    <source>
        <dbReference type="Proteomes" id="UP000198618"/>
    </source>
</evidence>
<protein>
    <submittedName>
        <fullName evidence="2">Uncharacterized protein</fullName>
    </submittedName>
</protein>
<evidence type="ECO:0000313" key="2">
    <source>
        <dbReference type="EMBL" id="SES65739.1"/>
    </source>
</evidence>
<gene>
    <name evidence="2" type="ORF">SAMN05216389_101278</name>
</gene>
<feature type="transmembrane region" description="Helical" evidence="1">
    <location>
        <begin position="6"/>
        <end position="22"/>
    </location>
</feature>
<keyword evidence="1" id="KW-0472">Membrane</keyword>
<name>A0A1H9Y9V5_9BACI</name>
<reference evidence="2 3" key="1">
    <citation type="submission" date="2016-10" db="EMBL/GenBank/DDBJ databases">
        <authorList>
            <person name="de Groot N.N."/>
        </authorList>
    </citation>
    <scope>NUCLEOTIDE SEQUENCE [LARGE SCALE GENOMIC DNA]</scope>
    <source>
        <strain evidence="2 3">IBRC-M 10780</strain>
    </source>
</reference>
<keyword evidence="1" id="KW-0812">Transmembrane</keyword>
<proteinExistence type="predicted"/>
<organism evidence="2 3">
    <name type="scientific">Oceanobacillus limi</name>
    <dbReference type="NCBI Taxonomy" id="930131"/>
    <lineage>
        <taxon>Bacteria</taxon>
        <taxon>Bacillati</taxon>
        <taxon>Bacillota</taxon>
        <taxon>Bacilli</taxon>
        <taxon>Bacillales</taxon>
        <taxon>Bacillaceae</taxon>
        <taxon>Oceanobacillus</taxon>
    </lineage>
</organism>
<keyword evidence="1" id="KW-1133">Transmembrane helix</keyword>
<accession>A0A1H9Y9V5</accession>